<protein>
    <submittedName>
        <fullName evidence="1">Uncharacterized protein</fullName>
    </submittedName>
</protein>
<dbReference type="VEuPathDB" id="FungiDB:MELLADRAFT_106314"/>
<dbReference type="HOGENOM" id="CLU_2004408_0_0_1"/>
<sequence>MYTVRYLLLTKASLPDLSTQIKRRSDKNPTEVISFLGLNSNSLSPLIIKVIYKLPGFESSSYSPKYLAPILKSEWPKSKEMFENRTWYFFVPFSIDGNRYSVNQLYSMAAKNDIEIEHELARGE</sequence>
<evidence type="ECO:0000313" key="2">
    <source>
        <dbReference type="Proteomes" id="UP000001072"/>
    </source>
</evidence>
<dbReference type="OrthoDB" id="7984201at2759"/>
<dbReference type="InParanoid" id="F4RKZ3"/>
<organism evidence="2">
    <name type="scientific">Melampsora larici-populina (strain 98AG31 / pathotype 3-4-7)</name>
    <name type="common">Poplar leaf rust fungus</name>
    <dbReference type="NCBI Taxonomy" id="747676"/>
    <lineage>
        <taxon>Eukaryota</taxon>
        <taxon>Fungi</taxon>
        <taxon>Dikarya</taxon>
        <taxon>Basidiomycota</taxon>
        <taxon>Pucciniomycotina</taxon>
        <taxon>Pucciniomycetes</taxon>
        <taxon>Pucciniales</taxon>
        <taxon>Melampsoraceae</taxon>
        <taxon>Melampsora</taxon>
    </lineage>
</organism>
<gene>
    <name evidence="1" type="ORF">MELLADRAFT_106314</name>
</gene>
<evidence type="ECO:0000313" key="1">
    <source>
        <dbReference type="EMBL" id="EGG06809.1"/>
    </source>
</evidence>
<name>F4RKZ3_MELLP</name>
<dbReference type="AlphaFoldDB" id="F4RKZ3"/>
<accession>F4RKZ3</accession>
<keyword evidence="2" id="KW-1185">Reference proteome</keyword>
<dbReference type="KEGG" id="mlr:MELLADRAFT_106314"/>
<dbReference type="GeneID" id="18922860"/>
<dbReference type="EMBL" id="GL883106">
    <property type="protein sequence ID" value="EGG06809.1"/>
    <property type="molecule type" value="Genomic_DNA"/>
</dbReference>
<proteinExistence type="predicted"/>
<dbReference type="RefSeq" id="XP_007409769.1">
    <property type="nucleotide sequence ID" value="XM_007409707.1"/>
</dbReference>
<reference evidence="2" key="1">
    <citation type="journal article" date="2011" name="Proc. Natl. Acad. Sci. U.S.A.">
        <title>Obligate biotrophy features unraveled by the genomic analysis of rust fungi.</title>
        <authorList>
            <person name="Duplessis S."/>
            <person name="Cuomo C.A."/>
            <person name="Lin Y.-C."/>
            <person name="Aerts A."/>
            <person name="Tisserant E."/>
            <person name="Veneault-Fourrey C."/>
            <person name="Joly D.L."/>
            <person name="Hacquard S."/>
            <person name="Amselem J."/>
            <person name="Cantarel B.L."/>
            <person name="Chiu R."/>
            <person name="Coutinho P.M."/>
            <person name="Feau N."/>
            <person name="Field M."/>
            <person name="Frey P."/>
            <person name="Gelhaye E."/>
            <person name="Goldberg J."/>
            <person name="Grabherr M.G."/>
            <person name="Kodira C.D."/>
            <person name="Kohler A."/>
            <person name="Kuees U."/>
            <person name="Lindquist E.A."/>
            <person name="Lucas S.M."/>
            <person name="Mago R."/>
            <person name="Mauceli E."/>
            <person name="Morin E."/>
            <person name="Murat C."/>
            <person name="Pangilinan J.L."/>
            <person name="Park R."/>
            <person name="Pearson M."/>
            <person name="Quesneville H."/>
            <person name="Rouhier N."/>
            <person name="Sakthikumar S."/>
            <person name="Salamov A.A."/>
            <person name="Schmutz J."/>
            <person name="Selles B."/>
            <person name="Shapiro H."/>
            <person name="Tanguay P."/>
            <person name="Tuskan G.A."/>
            <person name="Henrissat B."/>
            <person name="Van de Peer Y."/>
            <person name="Rouze P."/>
            <person name="Ellis J.G."/>
            <person name="Dodds P.N."/>
            <person name="Schein J.E."/>
            <person name="Zhong S."/>
            <person name="Hamelin R.C."/>
            <person name="Grigoriev I.V."/>
            <person name="Szabo L.J."/>
            <person name="Martin F."/>
        </authorList>
    </citation>
    <scope>NUCLEOTIDE SEQUENCE [LARGE SCALE GENOMIC DNA]</scope>
    <source>
        <strain evidence="2">98AG31 / pathotype 3-4-7</strain>
    </source>
</reference>
<dbReference type="Proteomes" id="UP000001072">
    <property type="component" value="Unassembled WGS sequence"/>
</dbReference>